<keyword evidence="3 9" id="KW-1003">Cell membrane</keyword>
<dbReference type="AlphaFoldDB" id="A0A150Q0S1"/>
<evidence type="ECO:0000256" key="6">
    <source>
        <dbReference type="ARBA" id="ARBA00022989"/>
    </source>
</evidence>
<dbReference type="PANTHER" id="PTHR13285:SF23">
    <property type="entry name" value="TEICHOIC ACID D-ALANYLTRANSFERASE"/>
    <property type="match status" value="1"/>
</dbReference>
<feature type="transmembrane region" description="Helical" evidence="10">
    <location>
        <begin position="372"/>
        <end position="392"/>
    </location>
</feature>
<dbReference type="GO" id="GO:0016746">
    <property type="term" value="F:acyltransferase activity"/>
    <property type="evidence" value="ECO:0007669"/>
    <property type="project" value="UniProtKB-KW"/>
</dbReference>
<gene>
    <name evidence="11" type="ORF">BE04_43380</name>
</gene>
<proteinExistence type="inferred from homology"/>
<accession>A0A150Q0S1</accession>
<evidence type="ECO:0000256" key="5">
    <source>
        <dbReference type="ARBA" id="ARBA00022692"/>
    </source>
</evidence>
<dbReference type="Pfam" id="PF03062">
    <property type="entry name" value="MBOAT"/>
    <property type="match status" value="1"/>
</dbReference>
<keyword evidence="7 9" id="KW-0472">Membrane</keyword>
<feature type="transmembrane region" description="Helical" evidence="10">
    <location>
        <begin position="261"/>
        <end position="280"/>
    </location>
</feature>
<feature type="transmembrane region" description="Helical" evidence="10">
    <location>
        <begin position="459"/>
        <end position="483"/>
    </location>
</feature>
<evidence type="ECO:0000256" key="7">
    <source>
        <dbReference type="ARBA" id="ARBA00023136"/>
    </source>
</evidence>
<dbReference type="InterPro" id="IPR028362">
    <property type="entry name" value="AlgI"/>
</dbReference>
<organism evidence="11 12">
    <name type="scientific">Sorangium cellulosum</name>
    <name type="common">Polyangium cellulosum</name>
    <dbReference type="NCBI Taxonomy" id="56"/>
    <lineage>
        <taxon>Bacteria</taxon>
        <taxon>Pseudomonadati</taxon>
        <taxon>Myxococcota</taxon>
        <taxon>Polyangia</taxon>
        <taxon>Polyangiales</taxon>
        <taxon>Polyangiaceae</taxon>
        <taxon>Sorangium</taxon>
    </lineage>
</organism>
<feature type="transmembrane region" description="Helical" evidence="10">
    <location>
        <begin position="132"/>
        <end position="149"/>
    </location>
</feature>
<dbReference type="EMBL" id="JELX01000781">
    <property type="protein sequence ID" value="KYF61615.1"/>
    <property type="molecule type" value="Genomic_DNA"/>
</dbReference>
<reference evidence="11 12" key="1">
    <citation type="submission" date="2014-02" db="EMBL/GenBank/DDBJ databases">
        <title>The small core and large imbalanced accessory genome model reveals a collaborative survival strategy of Sorangium cellulosum strains in nature.</title>
        <authorList>
            <person name="Han K."/>
            <person name="Peng R."/>
            <person name="Blom J."/>
            <person name="Li Y.-Z."/>
        </authorList>
    </citation>
    <scope>NUCLEOTIDE SEQUENCE [LARGE SCALE GENOMIC DNA]</scope>
    <source>
        <strain evidence="11 12">So0157-18</strain>
    </source>
</reference>
<feature type="transmembrane region" description="Helical" evidence="10">
    <location>
        <begin position="404"/>
        <end position="422"/>
    </location>
</feature>
<feature type="transmembrane region" description="Helical" evidence="10">
    <location>
        <begin position="47"/>
        <end position="66"/>
    </location>
</feature>
<keyword evidence="5 10" id="KW-0812">Transmembrane</keyword>
<comment type="caution">
    <text evidence="11">The sequence shown here is derived from an EMBL/GenBank/DDBJ whole genome shotgun (WGS) entry which is preliminary data.</text>
</comment>
<dbReference type="InterPro" id="IPR024194">
    <property type="entry name" value="Ac/AlaTfrase_AlgI/DltB"/>
</dbReference>
<keyword evidence="4 9" id="KW-0808">Transferase</keyword>
<protein>
    <recommendedName>
        <fullName evidence="13">Alginate O-acetyltransferase</fullName>
    </recommendedName>
</protein>
<evidence type="ECO:0008006" key="13">
    <source>
        <dbReference type="Google" id="ProtNLM"/>
    </source>
</evidence>
<dbReference type="InterPro" id="IPR004299">
    <property type="entry name" value="MBOAT_fam"/>
</dbReference>
<evidence type="ECO:0000256" key="4">
    <source>
        <dbReference type="ARBA" id="ARBA00022679"/>
    </source>
</evidence>
<comment type="similarity">
    <text evidence="2 9">Belongs to the membrane-bound acyltransferase family.</text>
</comment>
<evidence type="ECO:0000256" key="8">
    <source>
        <dbReference type="ARBA" id="ARBA00023315"/>
    </source>
</evidence>
<dbReference type="InterPro" id="IPR051085">
    <property type="entry name" value="MB_O-acyltransferase"/>
</dbReference>
<comment type="subcellular location">
    <subcellularLocation>
        <location evidence="1">Cell membrane</location>
        <topology evidence="1">Multi-pass membrane protein</topology>
    </subcellularLocation>
</comment>
<evidence type="ECO:0000256" key="2">
    <source>
        <dbReference type="ARBA" id="ARBA00010323"/>
    </source>
</evidence>
<feature type="transmembrane region" description="Helical" evidence="10">
    <location>
        <begin position="428"/>
        <end position="447"/>
    </location>
</feature>
<evidence type="ECO:0000313" key="11">
    <source>
        <dbReference type="EMBL" id="KYF61615.1"/>
    </source>
</evidence>
<evidence type="ECO:0000256" key="9">
    <source>
        <dbReference type="PIRNR" id="PIRNR016636"/>
    </source>
</evidence>
<keyword evidence="6 10" id="KW-1133">Transmembrane helix</keyword>
<evidence type="ECO:0000256" key="3">
    <source>
        <dbReference type="ARBA" id="ARBA00022475"/>
    </source>
</evidence>
<evidence type="ECO:0000256" key="1">
    <source>
        <dbReference type="ARBA" id="ARBA00004651"/>
    </source>
</evidence>
<name>A0A150Q0S1_SORCE</name>
<feature type="transmembrane region" description="Helical" evidence="10">
    <location>
        <begin position="93"/>
        <end position="112"/>
    </location>
</feature>
<evidence type="ECO:0000256" key="10">
    <source>
        <dbReference type="SAM" id="Phobius"/>
    </source>
</evidence>
<feature type="transmembrane region" description="Helical" evidence="10">
    <location>
        <begin position="329"/>
        <end position="352"/>
    </location>
</feature>
<keyword evidence="8 9" id="KW-0012">Acyltransferase</keyword>
<dbReference type="GO" id="GO:0005886">
    <property type="term" value="C:plasma membrane"/>
    <property type="evidence" value="ECO:0007669"/>
    <property type="project" value="UniProtKB-SubCell"/>
</dbReference>
<sequence>MVFSSHIFLFYFLPLVLAAYYALPGRARTALIAVSSYVFYGWANPRWAVIMFFGSSVDYVCGLLLLKMSRLPDVDGLPPVIGPEVVRTRQMKLVLAMSIVTNLGMLAVFKYTGFVAENINALGALFGSSTQIVPVLHVVLPVGISFYTFKAMSYAIDVYRGDARPMRRFTDYMCFEAFFPDLVAGPIIRYAAIEEQMRVRQHTLEKFARGVAFFSLGMGKKILLANPMGHIADTAFAGGAKHFYDAWFGLVAYAFQIYFDFSGYSDMAVGLALMLGFVLIQNFDSPYKSRSITEFWRRWHISLSTWLRDYLYIPLGGNRKGPLRTYANLMIVMLLGGLWHGASWNFVIWGGIHGGMLGVERRLGKAHPLRRLPPAVGVAFTFLIVCLSWVFFRAKTLDQAVTYLGSLFGLAAVSPAADVVAGALHPQYYVGLFALAAVVTFGMPNSWELTGRLSLPRTAFVTAAMMLATLMMWTQTINPFLYFQF</sequence>
<dbReference type="PIRSF" id="PIRSF500217">
    <property type="entry name" value="AlgI"/>
    <property type="match status" value="1"/>
</dbReference>
<dbReference type="PANTHER" id="PTHR13285">
    <property type="entry name" value="ACYLTRANSFERASE"/>
    <property type="match status" value="1"/>
</dbReference>
<dbReference type="GO" id="GO:0042121">
    <property type="term" value="P:alginic acid biosynthetic process"/>
    <property type="evidence" value="ECO:0007669"/>
    <property type="project" value="InterPro"/>
</dbReference>
<dbReference type="PIRSF" id="PIRSF016636">
    <property type="entry name" value="AlgI_DltB"/>
    <property type="match status" value="1"/>
</dbReference>
<dbReference type="Proteomes" id="UP000075604">
    <property type="component" value="Unassembled WGS sequence"/>
</dbReference>
<evidence type="ECO:0000313" key="12">
    <source>
        <dbReference type="Proteomes" id="UP000075604"/>
    </source>
</evidence>